<evidence type="ECO:0000259" key="1">
    <source>
        <dbReference type="PROSITE" id="PS50075"/>
    </source>
</evidence>
<dbReference type="EMBL" id="JAAFYZ010000090">
    <property type="protein sequence ID" value="MBS2550066.1"/>
    <property type="molecule type" value="Genomic_DNA"/>
</dbReference>
<reference evidence="2 3" key="1">
    <citation type="submission" date="2020-02" db="EMBL/GenBank/DDBJ databases">
        <title>Acidophilic actinobacteria isolated from forest soil.</title>
        <authorList>
            <person name="Golinska P."/>
        </authorList>
    </citation>
    <scope>NUCLEOTIDE SEQUENCE [LARGE SCALE GENOMIC DNA]</scope>
    <source>
        <strain evidence="2 3">NL8</strain>
    </source>
</reference>
<accession>A0ABS5KVJ5</accession>
<sequence>MSVNTEFYPIVAEVVAELAEIPVEQISAEKSLRDELALDSLTLVELWDVLAERLGMRFPDDDVAAIVSVGEIVTYAHAHR</sequence>
<gene>
    <name evidence="2" type="ORF">KGQ19_24680</name>
</gene>
<protein>
    <submittedName>
        <fullName evidence="2">Acyl carrier protein</fullName>
    </submittedName>
</protein>
<feature type="domain" description="Carrier" evidence="1">
    <location>
        <begin position="5"/>
        <end position="80"/>
    </location>
</feature>
<dbReference type="Pfam" id="PF00550">
    <property type="entry name" value="PP-binding"/>
    <property type="match status" value="1"/>
</dbReference>
<name>A0ABS5KVJ5_9ACTN</name>
<evidence type="ECO:0000313" key="3">
    <source>
        <dbReference type="Proteomes" id="UP000730482"/>
    </source>
</evidence>
<comment type="caution">
    <text evidence="2">The sequence shown here is derived from an EMBL/GenBank/DDBJ whole genome shotgun (WGS) entry which is preliminary data.</text>
</comment>
<dbReference type="InterPro" id="IPR009081">
    <property type="entry name" value="PP-bd_ACP"/>
</dbReference>
<dbReference type="SUPFAM" id="SSF47336">
    <property type="entry name" value="ACP-like"/>
    <property type="match status" value="1"/>
</dbReference>
<organism evidence="2 3">
    <name type="scientific">Catenulispora pinistramenti</name>
    <dbReference type="NCBI Taxonomy" id="2705254"/>
    <lineage>
        <taxon>Bacteria</taxon>
        <taxon>Bacillati</taxon>
        <taxon>Actinomycetota</taxon>
        <taxon>Actinomycetes</taxon>
        <taxon>Catenulisporales</taxon>
        <taxon>Catenulisporaceae</taxon>
        <taxon>Catenulispora</taxon>
    </lineage>
</organism>
<dbReference type="Gene3D" id="1.10.1200.10">
    <property type="entry name" value="ACP-like"/>
    <property type="match status" value="1"/>
</dbReference>
<dbReference type="InterPro" id="IPR036736">
    <property type="entry name" value="ACP-like_sf"/>
</dbReference>
<evidence type="ECO:0000313" key="2">
    <source>
        <dbReference type="EMBL" id="MBS2550066.1"/>
    </source>
</evidence>
<proteinExistence type="predicted"/>
<keyword evidence="3" id="KW-1185">Reference proteome</keyword>
<dbReference type="PROSITE" id="PS50075">
    <property type="entry name" value="CARRIER"/>
    <property type="match status" value="1"/>
</dbReference>
<dbReference type="Proteomes" id="UP000730482">
    <property type="component" value="Unassembled WGS sequence"/>
</dbReference>
<dbReference type="RefSeq" id="WP_212012153.1">
    <property type="nucleotide sequence ID" value="NZ_JAAFYZ010000090.1"/>
</dbReference>